<keyword evidence="2" id="KW-1185">Reference proteome</keyword>
<evidence type="ECO:0000313" key="1">
    <source>
        <dbReference type="EMBL" id="MFC4665713.1"/>
    </source>
</evidence>
<evidence type="ECO:0008006" key="3">
    <source>
        <dbReference type="Google" id="ProtNLM"/>
    </source>
</evidence>
<proteinExistence type="predicted"/>
<dbReference type="RefSeq" id="WP_380078092.1">
    <property type="nucleotide sequence ID" value="NZ_JBHSGO010000108.1"/>
</dbReference>
<reference evidence="2" key="1">
    <citation type="journal article" date="2019" name="Int. J. Syst. Evol. Microbiol.">
        <title>The Global Catalogue of Microorganisms (GCM) 10K type strain sequencing project: providing services to taxonomists for standard genome sequencing and annotation.</title>
        <authorList>
            <consortium name="The Broad Institute Genomics Platform"/>
            <consortium name="The Broad Institute Genome Sequencing Center for Infectious Disease"/>
            <person name="Wu L."/>
            <person name="Ma J."/>
        </authorList>
    </citation>
    <scope>NUCLEOTIDE SEQUENCE [LARGE SCALE GENOMIC DNA]</scope>
    <source>
        <strain evidence="2">CGMCC 4.7357</strain>
    </source>
</reference>
<name>A0ABV9K6W2_9PORP</name>
<protein>
    <recommendedName>
        <fullName evidence="3">Transposase</fullName>
    </recommendedName>
</protein>
<dbReference type="EMBL" id="JBHSGO010000108">
    <property type="protein sequence ID" value="MFC4665713.1"/>
    <property type="molecule type" value="Genomic_DNA"/>
</dbReference>
<comment type="caution">
    <text evidence="1">The sequence shown here is derived from an EMBL/GenBank/DDBJ whole genome shotgun (WGS) entry which is preliminary data.</text>
</comment>
<sequence>MERTFAWLENFRRFTIDYEFHGTTAEAVVQLVFCKSVKYCLINFLNNFINSF</sequence>
<organism evidence="1 2">
    <name type="scientific">Falsiporphyromonas endometrii</name>
    <dbReference type="NCBI Taxonomy" id="1387297"/>
    <lineage>
        <taxon>Bacteria</taxon>
        <taxon>Pseudomonadati</taxon>
        <taxon>Bacteroidota</taxon>
        <taxon>Bacteroidia</taxon>
        <taxon>Bacteroidales</taxon>
        <taxon>Porphyromonadaceae</taxon>
        <taxon>Falsiporphyromonas</taxon>
    </lineage>
</organism>
<dbReference type="Proteomes" id="UP001596020">
    <property type="component" value="Unassembled WGS sequence"/>
</dbReference>
<accession>A0ABV9K6W2</accession>
<gene>
    <name evidence="1" type="ORF">ACFO3G_03670</name>
</gene>
<evidence type="ECO:0000313" key="2">
    <source>
        <dbReference type="Proteomes" id="UP001596020"/>
    </source>
</evidence>